<protein>
    <submittedName>
        <fullName evidence="1">Uncharacterized protein</fullName>
    </submittedName>
</protein>
<organism evidence="1 2">
    <name type="scientific">Caerostris extrusa</name>
    <name type="common">Bark spider</name>
    <name type="synonym">Caerostris bankana</name>
    <dbReference type="NCBI Taxonomy" id="172846"/>
    <lineage>
        <taxon>Eukaryota</taxon>
        <taxon>Metazoa</taxon>
        <taxon>Ecdysozoa</taxon>
        <taxon>Arthropoda</taxon>
        <taxon>Chelicerata</taxon>
        <taxon>Arachnida</taxon>
        <taxon>Araneae</taxon>
        <taxon>Araneomorphae</taxon>
        <taxon>Entelegynae</taxon>
        <taxon>Araneoidea</taxon>
        <taxon>Araneidae</taxon>
        <taxon>Caerostris</taxon>
    </lineage>
</organism>
<proteinExistence type="predicted"/>
<dbReference type="EMBL" id="BPLR01018794">
    <property type="protein sequence ID" value="GIZ02299.1"/>
    <property type="molecule type" value="Genomic_DNA"/>
</dbReference>
<evidence type="ECO:0000313" key="1">
    <source>
        <dbReference type="EMBL" id="GIZ02299.1"/>
    </source>
</evidence>
<sequence>MVIVFKIWGAKRRSSIPTYFYGLTLFRLKFQSVLQFCPPPFFSHSNLVALAWDVGKKKTAAWNLQEIIKIVAVHVTGTTTTSGLGVKLRFGNVGLIIEQSPLFLSLTLEFFISFSQKKKKKSIPLKNSLTFPGRIATLYSILNHTQYITN</sequence>
<accession>A0AAV4Y5Z6</accession>
<name>A0AAV4Y5Z6_CAEEX</name>
<gene>
    <name evidence="1" type="ORF">CEXT_599831</name>
</gene>
<dbReference type="AlphaFoldDB" id="A0AAV4Y5Z6"/>
<comment type="caution">
    <text evidence="1">The sequence shown here is derived from an EMBL/GenBank/DDBJ whole genome shotgun (WGS) entry which is preliminary data.</text>
</comment>
<keyword evidence="2" id="KW-1185">Reference proteome</keyword>
<evidence type="ECO:0000313" key="2">
    <source>
        <dbReference type="Proteomes" id="UP001054945"/>
    </source>
</evidence>
<reference evidence="1 2" key="1">
    <citation type="submission" date="2021-06" db="EMBL/GenBank/DDBJ databases">
        <title>Caerostris extrusa draft genome.</title>
        <authorList>
            <person name="Kono N."/>
            <person name="Arakawa K."/>
        </authorList>
    </citation>
    <scope>NUCLEOTIDE SEQUENCE [LARGE SCALE GENOMIC DNA]</scope>
</reference>
<dbReference type="Proteomes" id="UP001054945">
    <property type="component" value="Unassembled WGS sequence"/>
</dbReference>